<dbReference type="EMBL" id="JBCNJP010000020">
    <property type="protein sequence ID" value="KAK9060737.1"/>
    <property type="molecule type" value="Genomic_DNA"/>
</dbReference>
<keyword evidence="2" id="KW-1185">Reference proteome</keyword>
<gene>
    <name evidence="1" type="ORF">SSX86_021443</name>
</gene>
<proteinExistence type="predicted"/>
<comment type="caution">
    <text evidence="1">The sequence shown here is derived from an EMBL/GenBank/DDBJ whole genome shotgun (WGS) entry which is preliminary data.</text>
</comment>
<dbReference type="AlphaFoldDB" id="A0AAP0CV38"/>
<accession>A0AAP0CV38</accession>
<name>A0AAP0CV38_9ASTR</name>
<sequence length="119" mass="13202">MANEAPVPFQLAVNHGGNWVHRHVEGRNSLKYEPGQGGAIVHADDCHSGMSFDDLSAACRRSMGLPDDDVRPIRIEYVREAGPPNRLVNVTLNQHGMDLFFEKVLAAAGERFNVYVFLN</sequence>
<evidence type="ECO:0000313" key="1">
    <source>
        <dbReference type="EMBL" id="KAK9060737.1"/>
    </source>
</evidence>
<evidence type="ECO:0000313" key="2">
    <source>
        <dbReference type="Proteomes" id="UP001408789"/>
    </source>
</evidence>
<organism evidence="1 2">
    <name type="scientific">Deinandra increscens subsp. villosa</name>
    <dbReference type="NCBI Taxonomy" id="3103831"/>
    <lineage>
        <taxon>Eukaryota</taxon>
        <taxon>Viridiplantae</taxon>
        <taxon>Streptophyta</taxon>
        <taxon>Embryophyta</taxon>
        <taxon>Tracheophyta</taxon>
        <taxon>Spermatophyta</taxon>
        <taxon>Magnoliopsida</taxon>
        <taxon>eudicotyledons</taxon>
        <taxon>Gunneridae</taxon>
        <taxon>Pentapetalae</taxon>
        <taxon>asterids</taxon>
        <taxon>campanulids</taxon>
        <taxon>Asterales</taxon>
        <taxon>Asteraceae</taxon>
        <taxon>Asteroideae</taxon>
        <taxon>Heliantheae alliance</taxon>
        <taxon>Madieae</taxon>
        <taxon>Madiinae</taxon>
        <taxon>Deinandra</taxon>
    </lineage>
</organism>
<reference evidence="1 2" key="1">
    <citation type="submission" date="2024-04" db="EMBL/GenBank/DDBJ databases">
        <title>The reference genome of an endangered Asteraceae, Deinandra increscens subsp. villosa, native to the Central Coast of California.</title>
        <authorList>
            <person name="Guilliams M."/>
            <person name="Hasenstab-Lehman K."/>
            <person name="Meyer R."/>
            <person name="Mcevoy S."/>
        </authorList>
    </citation>
    <scope>NUCLEOTIDE SEQUENCE [LARGE SCALE GENOMIC DNA]</scope>
    <source>
        <tissue evidence="1">Leaf</tissue>
    </source>
</reference>
<dbReference type="Proteomes" id="UP001408789">
    <property type="component" value="Unassembled WGS sequence"/>
</dbReference>
<protein>
    <submittedName>
        <fullName evidence="1">Uncharacterized protein</fullName>
    </submittedName>
</protein>